<feature type="compositionally biased region" description="Basic and acidic residues" evidence="3">
    <location>
        <begin position="307"/>
        <end position="318"/>
    </location>
</feature>
<keyword evidence="1 2" id="KW-0238">DNA-binding</keyword>
<dbReference type="CDD" id="cd00789">
    <property type="entry name" value="KU_like"/>
    <property type="match status" value="1"/>
</dbReference>
<dbReference type="GO" id="GO:0006303">
    <property type="term" value="P:double-strand break repair via nonhomologous end joining"/>
    <property type="evidence" value="ECO:0007669"/>
    <property type="project" value="UniProtKB-UniRule"/>
</dbReference>
<dbReference type="GO" id="GO:0006310">
    <property type="term" value="P:DNA recombination"/>
    <property type="evidence" value="ECO:0007669"/>
    <property type="project" value="UniProtKB-KW"/>
</dbReference>
<dbReference type="AlphaFoldDB" id="A0A848LZU8"/>
<feature type="domain" description="Ku" evidence="4">
    <location>
        <begin position="53"/>
        <end position="181"/>
    </location>
</feature>
<dbReference type="SMART" id="SM00559">
    <property type="entry name" value="Ku78"/>
    <property type="match status" value="1"/>
</dbReference>
<feature type="region of interest" description="Disordered" evidence="3">
    <location>
        <begin position="229"/>
        <end position="248"/>
    </location>
</feature>
<evidence type="ECO:0000256" key="2">
    <source>
        <dbReference type="HAMAP-Rule" id="MF_01875"/>
    </source>
</evidence>
<reference evidence="5 6" key="1">
    <citation type="submission" date="2020-04" db="EMBL/GenBank/DDBJ databases">
        <title>Draft genome of Pyxidicoccus fallax type strain.</title>
        <authorList>
            <person name="Whitworth D.E."/>
        </authorList>
    </citation>
    <scope>NUCLEOTIDE SEQUENCE [LARGE SCALE GENOMIC DNA]</scope>
    <source>
        <strain evidence="5 6">DSM 14698</strain>
    </source>
</reference>
<dbReference type="SUPFAM" id="SSF100939">
    <property type="entry name" value="SPOC domain-like"/>
    <property type="match status" value="1"/>
</dbReference>
<comment type="similarity">
    <text evidence="2">Belongs to the prokaryotic Ku family.</text>
</comment>
<comment type="caution">
    <text evidence="5">The sequence shown here is derived from an EMBL/GenBank/DDBJ whole genome shotgun (WGS) entry which is preliminary data.</text>
</comment>
<evidence type="ECO:0000313" key="6">
    <source>
        <dbReference type="Proteomes" id="UP000518300"/>
    </source>
</evidence>
<feature type="region of interest" description="Disordered" evidence="3">
    <location>
        <begin position="265"/>
        <end position="318"/>
    </location>
</feature>
<comment type="subunit">
    <text evidence="2">Homodimer. Interacts with LigD.</text>
</comment>
<keyword evidence="2" id="KW-0234">DNA repair</keyword>
<evidence type="ECO:0000313" key="5">
    <source>
        <dbReference type="EMBL" id="NMO22843.1"/>
    </source>
</evidence>
<keyword evidence="2" id="KW-0227">DNA damage</keyword>
<dbReference type="NCBIfam" id="TIGR02772">
    <property type="entry name" value="Ku_bact"/>
    <property type="match status" value="1"/>
</dbReference>
<dbReference type="RefSeq" id="WP_169351967.1">
    <property type="nucleotide sequence ID" value="NZ_JABBJJ010000483.1"/>
</dbReference>
<dbReference type="PANTHER" id="PTHR41251">
    <property type="entry name" value="NON-HOMOLOGOUS END JOINING PROTEIN KU"/>
    <property type="match status" value="1"/>
</dbReference>
<comment type="function">
    <text evidence="2">With LigD forms a non-homologous end joining (NHEJ) DNA repair enzyme, which repairs dsDNA breaks with reduced fidelity. Binds linear dsDNA with 5'- and 3'- overhangs but not closed circular dsDNA nor ssDNA. Recruits and stimulates the ligase activity of LigD.</text>
</comment>
<dbReference type="InterPro" id="IPR016194">
    <property type="entry name" value="SPOC-like_C_dom_sf"/>
</dbReference>
<accession>A0A848LZU8</accession>
<dbReference type="GO" id="GO:0003690">
    <property type="term" value="F:double-stranded DNA binding"/>
    <property type="evidence" value="ECO:0007669"/>
    <property type="project" value="UniProtKB-UniRule"/>
</dbReference>
<evidence type="ECO:0000256" key="1">
    <source>
        <dbReference type="ARBA" id="ARBA00023125"/>
    </source>
</evidence>
<dbReference type="PANTHER" id="PTHR41251:SF1">
    <property type="entry name" value="NON-HOMOLOGOUS END JOINING PROTEIN KU"/>
    <property type="match status" value="1"/>
</dbReference>
<dbReference type="InterPro" id="IPR006164">
    <property type="entry name" value="DNA_bd_Ku70/Ku80"/>
</dbReference>
<keyword evidence="2" id="KW-0233">DNA recombination</keyword>
<feature type="compositionally biased region" description="Low complexity" evidence="3">
    <location>
        <begin position="239"/>
        <end position="248"/>
    </location>
</feature>
<protein>
    <recommendedName>
        <fullName evidence="2">Non-homologous end joining protein Ku</fullName>
    </recommendedName>
</protein>
<sequence>MSRPVWVGSLSFGLVSVPVRLYSAISSRQVQFHLLHDEDGARIQNKRVCSADGEEVPYEHVVKGYELGDGRYVEVTRGELEAFDPEASRAIELEDFVELGDIDPLYYDTPYHLVPAEGAERSYELLVATLRESGRVGIGRFVMYQKGHLCAVRPHGRGLLLSTLHYAEEVVSQDSLTELALVGPRPQERELQAALSLVEARATRFDPRRYHDVHRERLLAFIQRRASRLGRPKATGERPTPAGATAQPPQHADLLAALERSVAALRAGQPLPPPEQGALRLRPQASAREFRERRGGGESPAPGTPESPRKKDGGEPSA</sequence>
<keyword evidence="6" id="KW-1185">Reference proteome</keyword>
<evidence type="ECO:0000259" key="4">
    <source>
        <dbReference type="SMART" id="SM00559"/>
    </source>
</evidence>
<dbReference type="PIRSF" id="PIRSF006493">
    <property type="entry name" value="Prok_Ku"/>
    <property type="match status" value="1"/>
</dbReference>
<evidence type="ECO:0000256" key="3">
    <source>
        <dbReference type="SAM" id="MobiDB-lite"/>
    </source>
</evidence>
<organism evidence="5 6">
    <name type="scientific">Pyxidicoccus fallax</name>
    <dbReference type="NCBI Taxonomy" id="394095"/>
    <lineage>
        <taxon>Bacteria</taxon>
        <taxon>Pseudomonadati</taxon>
        <taxon>Myxococcota</taxon>
        <taxon>Myxococcia</taxon>
        <taxon>Myxococcales</taxon>
        <taxon>Cystobacterineae</taxon>
        <taxon>Myxococcaceae</taxon>
        <taxon>Pyxidicoccus</taxon>
    </lineage>
</organism>
<name>A0A848LZU8_9BACT</name>
<dbReference type="Proteomes" id="UP000518300">
    <property type="component" value="Unassembled WGS sequence"/>
</dbReference>
<dbReference type="Pfam" id="PF02735">
    <property type="entry name" value="Ku"/>
    <property type="match status" value="1"/>
</dbReference>
<dbReference type="EMBL" id="JABBJJ010000483">
    <property type="protein sequence ID" value="NMO22843.1"/>
    <property type="molecule type" value="Genomic_DNA"/>
</dbReference>
<gene>
    <name evidence="2" type="primary">ku</name>
    <name evidence="5" type="ORF">HG543_49500</name>
</gene>
<dbReference type="Gene3D" id="2.40.290.10">
    <property type="match status" value="1"/>
</dbReference>
<dbReference type="InterPro" id="IPR009187">
    <property type="entry name" value="Prok_Ku"/>
</dbReference>
<proteinExistence type="inferred from homology"/>
<dbReference type="HAMAP" id="MF_01875">
    <property type="entry name" value="Prokaryotic_Ku"/>
    <property type="match status" value="1"/>
</dbReference>